<keyword evidence="1" id="KW-0812">Transmembrane</keyword>
<dbReference type="PANTHER" id="PTHR36302:SF1">
    <property type="entry name" value="COPPER CHAPERONE PCU(A)C"/>
    <property type="match status" value="1"/>
</dbReference>
<dbReference type="InterPro" id="IPR007410">
    <property type="entry name" value="LpqE-like"/>
</dbReference>
<evidence type="ECO:0000256" key="1">
    <source>
        <dbReference type="SAM" id="Phobius"/>
    </source>
</evidence>
<dbReference type="Gene3D" id="2.60.40.1890">
    <property type="entry name" value="PCu(A)C copper chaperone"/>
    <property type="match status" value="1"/>
</dbReference>
<reference evidence="2" key="1">
    <citation type="submission" date="2014-06" db="EMBL/GenBank/DDBJ databases">
        <title>Key roles for freshwater Actinobacteria revealed by deep metagenomic sequencing.</title>
        <authorList>
            <person name="Ghai R."/>
            <person name="Mizuno C.M."/>
            <person name="Picazo A."/>
            <person name="Camacho A."/>
            <person name="Rodriguez-Valera F."/>
        </authorList>
    </citation>
    <scope>NUCLEOTIDE SEQUENCE</scope>
</reference>
<dbReference type="AlphaFoldDB" id="A0A094PXX5"/>
<organism evidence="2">
    <name type="scientific">freshwater metagenome</name>
    <dbReference type="NCBI Taxonomy" id="449393"/>
    <lineage>
        <taxon>unclassified sequences</taxon>
        <taxon>metagenomes</taxon>
        <taxon>ecological metagenomes</taxon>
    </lineage>
</organism>
<accession>A0A094PXX5</accession>
<proteinExistence type="predicted"/>
<dbReference type="PANTHER" id="PTHR36302">
    <property type="entry name" value="BLR7088 PROTEIN"/>
    <property type="match status" value="1"/>
</dbReference>
<dbReference type="InterPro" id="IPR036182">
    <property type="entry name" value="PCuAC_sf"/>
</dbReference>
<dbReference type="Pfam" id="PF04314">
    <property type="entry name" value="PCuAC"/>
    <property type="match status" value="1"/>
</dbReference>
<protein>
    <recommendedName>
        <fullName evidence="3">Copper chaperone PCu(A)C</fullName>
    </recommendedName>
</protein>
<feature type="transmembrane region" description="Helical" evidence="1">
    <location>
        <begin position="26"/>
        <end position="47"/>
    </location>
</feature>
<keyword evidence="1" id="KW-0472">Membrane</keyword>
<sequence length="193" mass="20516">MTTDSPAGTSAEQPKPDIYARIMRFAPLYVIVFCIGVLVLVAFIRPFKSPEPTLLFRSELVGAANDPTGAYFLLQNAGGSDTLLGASTPAAASVVLQIIDPTTTTSTPDSAAIGGTYMTVERIDIPGFTDMKFIPGGNQLLLRGLTSPLVIGEKIPITLQFERAGAITIQAEVQPYTVIADRVLPPRLKLPGQ</sequence>
<evidence type="ECO:0008006" key="3">
    <source>
        <dbReference type="Google" id="ProtNLM"/>
    </source>
</evidence>
<name>A0A094PXX5_9ZZZZ</name>
<keyword evidence="1" id="KW-1133">Transmembrane helix</keyword>
<dbReference type="SUPFAM" id="SSF110087">
    <property type="entry name" value="DR1885-like metal-binding protein"/>
    <property type="match status" value="1"/>
</dbReference>
<comment type="caution">
    <text evidence="2">The sequence shown here is derived from an EMBL/GenBank/DDBJ whole genome shotgun (WGS) entry which is preliminary data.</text>
</comment>
<dbReference type="InterPro" id="IPR058248">
    <property type="entry name" value="Lxx211020-like"/>
</dbReference>
<dbReference type="EMBL" id="JNSL01000098">
    <property type="protein sequence ID" value="KGA15937.1"/>
    <property type="molecule type" value="Genomic_DNA"/>
</dbReference>
<gene>
    <name evidence="2" type="ORF">GM51_13745</name>
</gene>
<evidence type="ECO:0000313" key="2">
    <source>
        <dbReference type="EMBL" id="KGA15937.1"/>
    </source>
</evidence>